<dbReference type="AlphaFoldDB" id="A0A2W5SVS1"/>
<proteinExistence type="inferred from homology"/>
<dbReference type="CDD" id="cd06354">
    <property type="entry name" value="PBP1_PrnA-like"/>
    <property type="match status" value="1"/>
</dbReference>
<dbReference type="SUPFAM" id="SSF53822">
    <property type="entry name" value="Periplasmic binding protein-like I"/>
    <property type="match status" value="1"/>
</dbReference>
<evidence type="ECO:0000259" key="7">
    <source>
        <dbReference type="Pfam" id="PF02608"/>
    </source>
</evidence>
<dbReference type="InterPro" id="IPR050957">
    <property type="entry name" value="BMP_lipoprotein"/>
</dbReference>
<evidence type="ECO:0000256" key="6">
    <source>
        <dbReference type="ARBA" id="ARBA00023288"/>
    </source>
</evidence>
<evidence type="ECO:0000256" key="3">
    <source>
        <dbReference type="ARBA" id="ARBA00022475"/>
    </source>
</evidence>
<dbReference type="InterPro" id="IPR003760">
    <property type="entry name" value="PnrA-like"/>
</dbReference>
<accession>A0A2W5SVS1</accession>
<dbReference type="Pfam" id="PF02608">
    <property type="entry name" value="Bmp"/>
    <property type="match status" value="1"/>
</dbReference>
<evidence type="ECO:0000256" key="2">
    <source>
        <dbReference type="ARBA" id="ARBA00008610"/>
    </source>
</evidence>
<reference evidence="8 9" key="1">
    <citation type="submission" date="2017-08" db="EMBL/GenBank/DDBJ databases">
        <title>Infants hospitalized years apart are colonized by the same room-sourced microbial strains.</title>
        <authorList>
            <person name="Brooks B."/>
            <person name="Olm M.R."/>
            <person name="Firek B.A."/>
            <person name="Baker R."/>
            <person name="Thomas B.C."/>
            <person name="Morowitz M.J."/>
            <person name="Banfield J.F."/>
        </authorList>
    </citation>
    <scope>NUCLEOTIDE SEQUENCE [LARGE SCALE GENOMIC DNA]</scope>
    <source>
        <strain evidence="8">S2_003_000_R2_14</strain>
    </source>
</reference>
<keyword evidence="6" id="KW-0449">Lipoprotein</keyword>
<sequence length="374" mass="39278">MNMRLVLIVLALCACRSRDKDTSPKGPVVGLVTDVGGRGDQSFNDSALRGLEAWAANMKSVDGKYVALSASERAALVPPELNVAPLGIKPVVVQSKAQEDYQPNLQLIVDFGADLIVGVGFMLENSVEAVAKENPQSKFLLIDSPVMDAKGTLAPLPNVRTVVFKEEEGSFLVGALAGLVARGKVGFVGGMEIPLIKKFEAGFRAGVRTTNPGAEVLIQYTGSFDNVAHGKQAAQDLVAKGCEVIFHAAGSDGNGVIQAVKEARAAGSNVFVIGVDSDQSHLAPDAVLTSMVKRVDYAVWLSANDLKNGTFGAGDSAMGLKEGGVTYAPVRVDVPEKAAMLAHVEALRAKVVAGQVKVPSNTTELERFKPPSLE</sequence>
<name>A0A2W5SVS1_9BACT</name>
<dbReference type="PROSITE" id="PS51257">
    <property type="entry name" value="PROKAR_LIPOPROTEIN"/>
    <property type="match status" value="1"/>
</dbReference>
<dbReference type="PANTHER" id="PTHR34296:SF2">
    <property type="entry name" value="ABC TRANSPORTER GUANOSINE-BINDING PROTEIN NUPN"/>
    <property type="match status" value="1"/>
</dbReference>
<keyword evidence="5" id="KW-0472">Membrane</keyword>
<comment type="caution">
    <text evidence="8">The sequence shown here is derived from an EMBL/GenBank/DDBJ whole genome shotgun (WGS) entry which is preliminary data.</text>
</comment>
<dbReference type="PANTHER" id="PTHR34296">
    <property type="entry name" value="TRANSCRIPTIONAL ACTIVATOR PROTEIN MED"/>
    <property type="match status" value="1"/>
</dbReference>
<keyword evidence="3" id="KW-1003">Cell membrane</keyword>
<comment type="similarity">
    <text evidence="2">Belongs to the BMP lipoprotein family.</text>
</comment>
<dbReference type="InterPro" id="IPR028082">
    <property type="entry name" value="Peripla_BP_I"/>
</dbReference>
<evidence type="ECO:0000256" key="5">
    <source>
        <dbReference type="ARBA" id="ARBA00023136"/>
    </source>
</evidence>
<keyword evidence="4" id="KW-0732">Signal</keyword>
<organism evidence="8 9">
    <name type="scientific">Archangium gephyra</name>
    <dbReference type="NCBI Taxonomy" id="48"/>
    <lineage>
        <taxon>Bacteria</taxon>
        <taxon>Pseudomonadati</taxon>
        <taxon>Myxococcota</taxon>
        <taxon>Myxococcia</taxon>
        <taxon>Myxococcales</taxon>
        <taxon>Cystobacterineae</taxon>
        <taxon>Archangiaceae</taxon>
        <taxon>Archangium</taxon>
    </lineage>
</organism>
<dbReference type="Proteomes" id="UP000249061">
    <property type="component" value="Unassembled WGS sequence"/>
</dbReference>
<dbReference type="GO" id="GO:0005886">
    <property type="term" value="C:plasma membrane"/>
    <property type="evidence" value="ECO:0007669"/>
    <property type="project" value="UniProtKB-SubCell"/>
</dbReference>
<evidence type="ECO:0000313" key="9">
    <source>
        <dbReference type="Proteomes" id="UP000249061"/>
    </source>
</evidence>
<dbReference type="Gene3D" id="3.40.50.2300">
    <property type="match status" value="2"/>
</dbReference>
<evidence type="ECO:0000256" key="1">
    <source>
        <dbReference type="ARBA" id="ARBA00004193"/>
    </source>
</evidence>
<evidence type="ECO:0000313" key="8">
    <source>
        <dbReference type="EMBL" id="PZR04853.1"/>
    </source>
</evidence>
<protein>
    <submittedName>
        <fullName evidence="8">BMP family ABC transporter substrate-binding protein</fullName>
    </submittedName>
</protein>
<feature type="domain" description="ABC transporter substrate-binding protein PnrA-like" evidence="7">
    <location>
        <begin position="30"/>
        <end position="360"/>
    </location>
</feature>
<comment type="subcellular location">
    <subcellularLocation>
        <location evidence="1">Cell membrane</location>
        <topology evidence="1">Lipid-anchor</topology>
    </subcellularLocation>
</comment>
<evidence type="ECO:0000256" key="4">
    <source>
        <dbReference type="ARBA" id="ARBA00022729"/>
    </source>
</evidence>
<dbReference type="EMBL" id="QFQP01000051">
    <property type="protein sequence ID" value="PZR04853.1"/>
    <property type="molecule type" value="Genomic_DNA"/>
</dbReference>
<gene>
    <name evidence="8" type="ORF">DI536_33440</name>
</gene>